<evidence type="ECO:0000313" key="2">
    <source>
        <dbReference type="Proteomes" id="UP000185746"/>
    </source>
</evidence>
<dbReference type="AlphaFoldDB" id="A0A1D8JFJ8"/>
<sequence length="68" mass="7345">MKLVSYLKKDHISVGIVEEDTIIDLNDTFPDMLSIINAGADGEAELKRALANGSNKVPLNSCELLLGM</sequence>
<proteinExistence type="predicted"/>
<keyword evidence="2" id="KW-1185">Reference proteome</keyword>
<evidence type="ECO:0000313" key="1">
    <source>
        <dbReference type="EMBL" id="AOV07487.1"/>
    </source>
</evidence>
<organism evidence="1 2">
    <name type="scientific">Sporosarcina ureilytica</name>
    <dbReference type="NCBI Taxonomy" id="298596"/>
    <lineage>
        <taxon>Bacteria</taxon>
        <taxon>Bacillati</taxon>
        <taxon>Bacillota</taxon>
        <taxon>Bacilli</taxon>
        <taxon>Bacillales</taxon>
        <taxon>Caryophanaceae</taxon>
        <taxon>Sporosarcina</taxon>
    </lineage>
</organism>
<dbReference type="EMBL" id="CP017560">
    <property type="protein sequence ID" value="AOV07487.1"/>
    <property type="molecule type" value="Genomic_DNA"/>
</dbReference>
<accession>A0A1D8JFJ8</accession>
<dbReference type="RefSeq" id="WP_075527618.1">
    <property type="nucleotide sequence ID" value="NZ_CP017560.1"/>
</dbReference>
<dbReference type="Proteomes" id="UP000185746">
    <property type="component" value="Chromosome"/>
</dbReference>
<dbReference type="KEGG" id="surl:BI350_08020"/>
<protein>
    <submittedName>
        <fullName evidence="1">Uncharacterized protein</fullName>
    </submittedName>
</protein>
<name>A0A1D8JFJ8_9BACL</name>
<reference evidence="1 2" key="1">
    <citation type="submission" date="2016-09" db="EMBL/GenBank/DDBJ databases">
        <title>Complete genome sequence of the Lysinibacillus sphaericus LMG 22257, a specie of Bacillus with ureolytic activity that can effectively biodeposit calcium carbonate.</title>
        <authorList>
            <person name="Yan W."/>
        </authorList>
    </citation>
    <scope>NUCLEOTIDE SEQUENCE [LARGE SCALE GENOMIC DNA]</scope>
    <source>
        <strain evidence="1 2">LMG 22257</strain>
    </source>
</reference>
<gene>
    <name evidence="1" type="ORF">BI350_08020</name>
</gene>